<comment type="caution">
    <text evidence="1">The sequence shown here is derived from an EMBL/GenBank/DDBJ whole genome shotgun (WGS) entry which is preliminary data.</text>
</comment>
<organism evidence="1 2">
    <name type="scientific">Mortierella hygrophila</name>
    <dbReference type="NCBI Taxonomy" id="979708"/>
    <lineage>
        <taxon>Eukaryota</taxon>
        <taxon>Fungi</taxon>
        <taxon>Fungi incertae sedis</taxon>
        <taxon>Mucoromycota</taxon>
        <taxon>Mortierellomycotina</taxon>
        <taxon>Mortierellomycetes</taxon>
        <taxon>Mortierellales</taxon>
        <taxon>Mortierellaceae</taxon>
        <taxon>Mortierella</taxon>
    </lineage>
</organism>
<protein>
    <submittedName>
        <fullName evidence="1">Uncharacterized protein</fullName>
    </submittedName>
</protein>
<keyword evidence="2" id="KW-1185">Reference proteome</keyword>
<evidence type="ECO:0000313" key="2">
    <source>
        <dbReference type="Proteomes" id="UP000723463"/>
    </source>
</evidence>
<feature type="non-terminal residue" evidence="1">
    <location>
        <position position="73"/>
    </location>
</feature>
<dbReference type="AlphaFoldDB" id="A0A9P6EMC2"/>
<name>A0A9P6EMC2_9FUNG</name>
<accession>A0A9P6EMC2</accession>
<reference evidence="1" key="1">
    <citation type="journal article" date="2020" name="Fungal Divers.">
        <title>Resolving the Mortierellaceae phylogeny through synthesis of multi-gene phylogenetics and phylogenomics.</title>
        <authorList>
            <person name="Vandepol N."/>
            <person name="Liber J."/>
            <person name="Desiro A."/>
            <person name="Na H."/>
            <person name="Kennedy M."/>
            <person name="Barry K."/>
            <person name="Grigoriev I.V."/>
            <person name="Miller A.N."/>
            <person name="O'Donnell K."/>
            <person name="Stajich J.E."/>
            <person name="Bonito G."/>
        </authorList>
    </citation>
    <scope>NUCLEOTIDE SEQUENCE</scope>
    <source>
        <strain evidence="1">NRRL 2591</strain>
    </source>
</reference>
<evidence type="ECO:0000313" key="1">
    <source>
        <dbReference type="EMBL" id="KAF9532451.1"/>
    </source>
</evidence>
<sequence>MVLSRDKDSQGTIQAFKQLSYEVWEQNTEGDVDIMREFDEELVCVVGNMAGVQYLKTLLEPVEPRDKNGEKSF</sequence>
<gene>
    <name evidence="1" type="ORF">EC957_002513</name>
</gene>
<dbReference type="Proteomes" id="UP000723463">
    <property type="component" value="Unassembled WGS sequence"/>
</dbReference>
<proteinExistence type="predicted"/>
<dbReference type="EMBL" id="JAAAXW010001500">
    <property type="protein sequence ID" value="KAF9532451.1"/>
    <property type="molecule type" value="Genomic_DNA"/>
</dbReference>